<feature type="disulfide bond" evidence="2">
    <location>
        <begin position="57"/>
        <end position="81"/>
    </location>
</feature>
<accession>A0A543ASX9</accession>
<dbReference type="SUPFAM" id="SSF52266">
    <property type="entry name" value="SGNH hydrolase"/>
    <property type="match status" value="1"/>
</dbReference>
<comment type="caution">
    <text evidence="5">The sequence shown here is derived from an EMBL/GenBank/DDBJ whole genome shotgun (WGS) entry which is preliminary data.</text>
</comment>
<evidence type="ECO:0000256" key="2">
    <source>
        <dbReference type="PIRSR" id="PIRSR637460-2"/>
    </source>
</evidence>
<evidence type="ECO:0000313" key="6">
    <source>
        <dbReference type="Proteomes" id="UP000317043"/>
    </source>
</evidence>
<keyword evidence="3" id="KW-0732">Signal</keyword>
<gene>
    <name evidence="5" type="ORF">FB566_1203</name>
</gene>
<keyword evidence="5" id="KW-0378">Hydrolase</keyword>
<evidence type="ECO:0000313" key="5">
    <source>
        <dbReference type="EMBL" id="TQL75691.1"/>
    </source>
</evidence>
<evidence type="ECO:0000256" key="1">
    <source>
        <dbReference type="PIRSR" id="PIRSR637460-1"/>
    </source>
</evidence>
<organism evidence="5 6">
    <name type="scientific">Stackebrandtia endophytica</name>
    <dbReference type="NCBI Taxonomy" id="1496996"/>
    <lineage>
        <taxon>Bacteria</taxon>
        <taxon>Bacillati</taxon>
        <taxon>Actinomycetota</taxon>
        <taxon>Actinomycetes</taxon>
        <taxon>Glycomycetales</taxon>
        <taxon>Glycomycetaceae</taxon>
        <taxon>Stackebrandtia</taxon>
    </lineage>
</organism>
<feature type="active site" evidence="1">
    <location>
        <position position="246"/>
    </location>
</feature>
<dbReference type="RefSeq" id="WP_142035954.1">
    <property type="nucleotide sequence ID" value="NZ_JBHTGS010000001.1"/>
</dbReference>
<proteinExistence type="predicted"/>
<dbReference type="OrthoDB" id="5503950at2"/>
<feature type="active site" description="Nucleophile" evidence="1">
    <location>
        <position position="42"/>
    </location>
</feature>
<dbReference type="EMBL" id="VFOW01000001">
    <property type="protein sequence ID" value="TQL75691.1"/>
    <property type="molecule type" value="Genomic_DNA"/>
</dbReference>
<reference evidence="5 6" key="1">
    <citation type="submission" date="2019-06" db="EMBL/GenBank/DDBJ databases">
        <title>Sequencing the genomes of 1000 actinobacteria strains.</title>
        <authorList>
            <person name="Klenk H.-P."/>
        </authorList>
    </citation>
    <scope>NUCLEOTIDE SEQUENCE [LARGE SCALE GENOMIC DNA]</scope>
    <source>
        <strain evidence="5 6">DSM 45928</strain>
    </source>
</reference>
<sequence length="263" mass="27730">MRKIGRIVAVAVATAAALLATALPAQAEAGAEALDYVALGDSYSSGTGTREYVDTTCQRSNHSYPAQLAAERGYSLSFDACSGATIDDVRSKQLGNLSADTGLVTISAGGNDTGWTNVVASCARPWPWNCWDDIDQANAFIANELPGMLDALYGDIRGAAPNAQVIVVGYPRLFNGETCNVVARISAEEQRRLNESADLLSDAIAAAAAGHGFDYVDARALFTGHAVCDDVEWINGLSNPIGESYHPNRNGHDAYTGEVTKLL</sequence>
<evidence type="ECO:0000256" key="3">
    <source>
        <dbReference type="SAM" id="SignalP"/>
    </source>
</evidence>
<feature type="chain" id="PRO_5022064625" evidence="3">
    <location>
        <begin position="28"/>
        <end position="263"/>
    </location>
</feature>
<evidence type="ECO:0000259" key="4">
    <source>
        <dbReference type="Pfam" id="PF13472"/>
    </source>
</evidence>
<dbReference type="InterPro" id="IPR037460">
    <property type="entry name" value="SEST-like"/>
</dbReference>
<dbReference type="AlphaFoldDB" id="A0A543ASX9"/>
<dbReference type="Pfam" id="PF13472">
    <property type="entry name" value="Lipase_GDSL_2"/>
    <property type="match status" value="1"/>
</dbReference>
<feature type="signal peptide" evidence="3">
    <location>
        <begin position="1"/>
        <end position="27"/>
    </location>
</feature>
<dbReference type="PANTHER" id="PTHR37981">
    <property type="entry name" value="LIPASE 2"/>
    <property type="match status" value="1"/>
</dbReference>
<dbReference type="GO" id="GO:0019433">
    <property type="term" value="P:triglyceride catabolic process"/>
    <property type="evidence" value="ECO:0007669"/>
    <property type="project" value="TreeGrafter"/>
</dbReference>
<dbReference type="InterPro" id="IPR036514">
    <property type="entry name" value="SGNH_hydro_sf"/>
</dbReference>
<keyword evidence="6" id="KW-1185">Reference proteome</keyword>
<dbReference type="Gene3D" id="3.40.50.1110">
    <property type="entry name" value="SGNH hydrolase"/>
    <property type="match status" value="1"/>
</dbReference>
<dbReference type="InterPro" id="IPR013830">
    <property type="entry name" value="SGNH_hydro"/>
</dbReference>
<dbReference type="PANTHER" id="PTHR37981:SF1">
    <property type="entry name" value="SGNH HYDROLASE-TYPE ESTERASE DOMAIN-CONTAINING PROTEIN"/>
    <property type="match status" value="1"/>
</dbReference>
<name>A0A543ASX9_9ACTN</name>
<dbReference type="InParanoid" id="A0A543ASX9"/>
<feature type="domain" description="SGNH hydrolase-type esterase" evidence="4">
    <location>
        <begin position="38"/>
        <end position="254"/>
    </location>
</feature>
<dbReference type="Proteomes" id="UP000317043">
    <property type="component" value="Unassembled WGS sequence"/>
</dbReference>
<feature type="disulfide bond" evidence="2">
    <location>
        <begin position="122"/>
        <end position="130"/>
    </location>
</feature>
<dbReference type="GO" id="GO:0004806">
    <property type="term" value="F:triacylglycerol lipase activity"/>
    <property type="evidence" value="ECO:0007669"/>
    <property type="project" value="TreeGrafter"/>
</dbReference>
<keyword evidence="2" id="KW-1015">Disulfide bond</keyword>
<dbReference type="CDD" id="cd01823">
    <property type="entry name" value="SEST_like"/>
    <property type="match status" value="1"/>
</dbReference>
<protein>
    <submittedName>
        <fullName evidence="5">GDSL-like lipase/acylhydrolase family protein</fullName>
    </submittedName>
</protein>
<feature type="disulfide bond" evidence="2">
    <location>
        <begin position="179"/>
        <end position="228"/>
    </location>
</feature>